<comment type="caution">
    <text evidence="3">The sequence shown here is derived from an EMBL/GenBank/DDBJ whole genome shotgun (WGS) entry which is preliminary data.</text>
</comment>
<dbReference type="Proteomes" id="UP001324115">
    <property type="component" value="Unassembled WGS sequence"/>
</dbReference>
<evidence type="ECO:0000313" key="4">
    <source>
        <dbReference type="Proteomes" id="UP001324115"/>
    </source>
</evidence>
<dbReference type="InterPro" id="IPR044730">
    <property type="entry name" value="RNase_H-like_dom_plant"/>
</dbReference>
<name>A0AAN7FG07_QUERU</name>
<dbReference type="InterPro" id="IPR002156">
    <property type="entry name" value="RNaseH_domain"/>
</dbReference>
<dbReference type="Pfam" id="PF13456">
    <property type="entry name" value="RVT_3"/>
    <property type="match status" value="1"/>
</dbReference>
<dbReference type="GO" id="GO:0003676">
    <property type="term" value="F:nucleic acid binding"/>
    <property type="evidence" value="ECO:0007669"/>
    <property type="project" value="InterPro"/>
</dbReference>
<proteinExistence type="predicted"/>
<protein>
    <recommendedName>
        <fullName evidence="2">RNase H type-1 domain-containing protein</fullName>
    </recommendedName>
</protein>
<keyword evidence="4" id="KW-1185">Reference proteome</keyword>
<keyword evidence="1" id="KW-0175">Coiled coil</keyword>
<dbReference type="Gene3D" id="3.30.420.10">
    <property type="entry name" value="Ribonuclease H-like superfamily/Ribonuclease H"/>
    <property type="match status" value="1"/>
</dbReference>
<evidence type="ECO:0000259" key="2">
    <source>
        <dbReference type="Pfam" id="PF13456"/>
    </source>
</evidence>
<dbReference type="PANTHER" id="PTHR47074:SF48">
    <property type="entry name" value="POLYNUCLEOTIDYL TRANSFERASE, RIBONUCLEASE H-LIKE SUPERFAMILY PROTEIN"/>
    <property type="match status" value="1"/>
</dbReference>
<dbReference type="CDD" id="cd06222">
    <property type="entry name" value="RNase_H_like"/>
    <property type="match status" value="1"/>
</dbReference>
<dbReference type="EMBL" id="JAXUIC010000004">
    <property type="protein sequence ID" value="KAK4593107.1"/>
    <property type="molecule type" value="Genomic_DNA"/>
</dbReference>
<accession>A0AAN7FG07</accession>
<sequence length="359" mass="41227">MCTLESFENYRVDSLIDLNTRTWNEKLIDGLFVEEDVELIKKIPVSRAATEDTLYWPYSTSGHYTCKFGYMFLKQESKMEASQQVLPIHDKQALLKRKVIAYLIYERCRSAVEESVHAVWSCPKLGEVWGVGEEWCFKSKVEFTYMKELLSWLNAKGKSLELFAYMAWMVWNQRNKVRVNQHAVLLLQVAEQAEQKLAQFRANWQNTEVQVTDRNIGGLRWSSPQDGLVKINFDRAVFKKIHQAYKPDEVEALVALKAITFAREFGFRNAIIEGDSLGLIKALKSTEGSLSPTGLLVDDVKRVAISFERLLYSHVKRNGNRVAHSLAKNTLRIPDLQVWMKDVSSHIISILDLDVTVSS</sequence>
<dbReference type="GO" id="GO:0004523">
    <property type="term" value="F:RNA-DNA hybrid ribonuclease activity"/>
    <property type="evidence" value="ECO:0007669"/>
    <property type="project" value="InterPro"/>
</dbReference>
<gene>
    <name evidence="3" type="ORF">RGQ29_017312</name>
</gene>
<feature type="coiled-coil region" evidence="1">
    <location>
        <begin position="183"/>
        <end position="210"/>
    </location>
</feature>
<dbReference type="InterPro" id="IPR036397">
    <property type="entry name" value="RNaseH_sf"/>
</dbReference>
<evidence type="ECO:0000313" key="3">
    <source>
        <dbReference type="EMBL" id="KAK4593107.1"/>
    </source>
</evidence>
<dbReference type="AlphaFoldDB" id="A0AAN7FG07"/>
<organism evidence="3 4">
    <name type="scientific">Quercus rubra</name>
    <name type="common">Northern red oak</name>
    <name type="synonym">Quercus borealis</name>
    <dbReference type="NCBI Taxonomy" id="3512"/>
    <lineage>
        <taxon>Eukaryota</taxon>
        <taxon>Viridiplantae</taxon>
        <taxon>Streptophyta</taxon>
        <taxon>Embryophyta</taxon>
        <taxon>Tracheophyta</taxon>
        <taxon>Spermatophyta</taxon>
        <taxon>Magnoliopsida</taxon>
        <taxon>eudicotyledons</taxon>
        <taxon>Gunneridae</taxon>
        <taxon>Pentapetalae</taxon>
        <taxon>rosids</taxon>
        <taxon>fabids</taxon>
        <taxon>Fagales</taxon>
        <taxon>Fagaceae</taxon>
        <taxon>Quercus</taxon>
    </lineage>
</organism>
<feature type="domain" description="RNase H type-1" evidence="2">
    <location>
        <begin position="239"/>
        <end position="329"/>
    </location>
</feature>
<dbReference type="InterPro" id="IPR052929">
    <property type="entry name" value="RNase_H-like_EbsB-rel"/>
</dbReference>
<dbReference type="PANTHER" id="PTHR47074">
    <property type="entry name" value="BNAC02G40300D PROTEIN"/>
    <property type="match status" value="1"/>
</dbReference>
<evidence type="ECO:0000256" key="1">
    <source>
        <dbReference type="SAM" id="Coils"/>
    </source>
</evidence>
<reference evidence="3 4" key="1">
    <citation type="journal article" date="2023" name="G3 (Bethesda)">
        <title>A haplotype-resolved chromosome-scale genome for Quercus rubra L. provides insights into the genetics of adaptive traits for red oak species.</title>
        <authorList>
            <person name="Kapoor B."/>
            <person name="Jenkins J."/>
            <person name="Schmutz J."/>
            <person name="Zhebentyayeva T."/>
            <person name="Kuelheim C."/>
            <person name="Coggeshall M."/>
            <person name="Heim C."/>
            <person name="Lasky J.R."/>
            <person name="Leites L."/>
            <person name="Islam-Faridi N."/>
            <person name="Romero-Severson J."/>
            <person name="DeLeo V.L."/>
            <person name="Lucas S.M."/>
            <person name="Lazic D."/>
            <person name="Gailing O."/>
            <person name="Carlson J."/>
            <person name="Staton M."/>
        </authorList>
    </citation>
    <scope>NUCLEOTIDE SEQUENCE [LARGE SCALE GENOMIC DNA]</scope>
    <source>
        <strain evidence="3">Pseudo-F2</strain>
    </source>
</reference>